<dbReference type="PROSITE" id="PS51462">
    <property type="entry name" value="NUDIX"/>
    <property type="match status" value="1"/>
</dbReference>
<dbReference type="EMBL" id="VBUT01000005">
    <property type="protein sequence ID" value="TLF77578.1"/>
    <property type="molecule type" value="Genomic_DNA"/>
</dbReference>
<dbReference type="AlphaFoldDB" id="A0A5R8NPK0"/>
<keyword evidence="1" id="KW-0378">Hydrolase</keyword>
<dbReference type="Gene3D" id="3.90.79.10">
    <property type="entry name" value="Nucleoside Triphosphate Pyrophosphohydrolase"/>
    <property type="match status" value="1"/>
</dbReference>
<organism evidence="3 4">
    <name type="scientific">Nocardia cyriacigeorgica</name>
    <dbReference type="NCBI Taxonomy" id="135487"/>
    <lineage>
        <taxon>Bacteria</taxon>
        <taxon>Bacillati</taxon>
        <taxon>Actinomycetota</taxon>
        <taxon>Actinomycetes</taxon>
        <taxon>Mycobacteriales</taxon>
        <taxon>Nocardiaceae</taxon>
        <taxon>Nocardia</taxon>
    </lineage>
</organism>
<dbReference type="SUPFAM" id="SSF55811">
    <property type="entry name" value="Nudix"/>
    <property type="match status" value="1"/>
</dbReference>
<evidence type="ECO:0000313" key="4">
    <source>
        <dbReference type="Proteomes" id="UP000306378"/>
    </source>
</evidence>
<sequence length="137" mass="15426">MIACRDRRGRFLVHRRPRSSPRFPGYYNWLVGGAVAAGESYEDAARRELAEELGVRAAPRFVGKFLCRGAIAPYWMGIHETVLDGPVTVDASEISRSEWLTPPSLRKALRQWPFVPDSIEAFGTYSRASSRGRGRSR</sequence>
<dbReference type="InterPro" id="IPR015797">
    <property type="entry name" value="NUDIX_hydrolase-like_dom_sf"/>
</dbReference>
<dbReference type="InterPro" id="IPR020084">
    <property type="entry name" value="NUDIX_hydrolase_CS"/>
</dbReference>
<reference evidence="3 4" key="1">
    <citation type="submission" date="2019-05" db="EMBL/GenBank/DDBJ databases">
        <title>Genomes sequences of two Nocardia cyriacigeorgica environmental isolates, type strains Nocardia asteroides ATCC 19247 and Nocardia cyriacigeorgica DSM 44484.</title>
        <authorList>
            <person name="Vautrin F."/>
            <person name="Bergeron E."/>
            <person name="Dubost A."/>
            <person name="Abrouk D."/>
            <person name="Rodriguez Nava V."/>
            <person name="Pujic P."/>
        </authorList>
    </citation>
    <scope>NUCLEOTIDE SEQUENCE [LARGE SCALE GENOMIC DNA]</scope>
    <source>
        <strain evidence="3 4">EML 446</strain>
    </source>
</reference>
<proteinExistence type="predicted"/>
<name>A0A5R8NPK0_9NOCA</name>
<evidence type="ECO:0000313" key="3">
    <source>
        <dbReference type="EMBL" id="TLF77578.1"/>
    </source>
</evidence>
<dbReference type="InterPro" id="IPR000086">
    <property type="entry name" value="NUDIX_hydrolase_dom"/>
</dbReference>
<dbReference type="RefSeq" id="WP_138448433.1">
    <property type="nucleotide sequence ID" value="NZ_VBUT01000005.1"/>
</dbReference>
<gene>
    <name evidence="3" type="ORF">FEK34_14755</name>
</gene>
<evidence type="ECO:0000256" key="1">
    <source>
        <dbReference type="ARBA" id="ARBA00022801"/>
    </source>
</evidence>
<evidence type="ECO:0000259" key="2">
    <source>
        <dbReference type="PROSITE" id="PS51462"/>
    </source>
</evidence>
<protein>
    <submittedName>
        <fullName evidence="3">NUDIX domain-containing protein</fullName>
    </submittedName>
</protein>
<dbReference type="Proteomes" id="UP000306378">
    <property type="component" value="Unassembled WGS sequence"/>
</dbReference>
<dbReference type="GO" id="GO:0016787">
    <property type="term" value="F:hydrolase activity"/>
    <property type="evidence" value="ECO:0007669"/>
    <property type="project" value="UniProtKB-KW"/>
</dbReference>
<dbReference type="PROSITE" id="PS00893">
    <property type="entry name" value="NUDIX_BOX"/>
    <property type="match status" value="1"/>
</dbReference>
<comment type="caution">
    <text evidence="3">The sequence shown here is derived from an EMBL/GenBank/DDBJ whole genome shotgun (WGS) entry which is preliminary data.</text>
</comment>
<feature type="domain" description="Nudix hydrolase" evidence="2">
    <location>
        <begin position="1"/>
        <end position="122"/>
    </location>
</feature>
<accession>A0A5R8NPK0</accession>
<dbReference type="Pfam" id="PF00293">
    <property type="entry name" value="NUDIX"/>
    <property type="match status" value="1"/>
</dbReference>